<evidence type="ECO:0000313" key="7">
    <source>
        <dbReference type="EMBL" id="KLO06525.1"/>
    </source>
</evidence>
<evidence type="ECO:0000313" key="8">
    <source>
        <dbReference type="Proteomes" id="UP000053477"/>
    </source>
</evidence>
<dbReference type="PANTHER" id="PTHR11945">
    <property type="entry name" value="MADS BOX PROTEIN"/>
    <property type="match status" value="1"/>
</dbReference>
<dbReference type="SUPFAM" id="SSF55455">
    <property type="entry name" value="SRF-like"/>
    <property type="match status" value="1"/>
</dbReference>
<gene>
    <name evidence="7" type="ORF">SCHPADRAFT_1002307</name>
</gene>
<dbReference type="InterPro" id="IPR002100">
    <property type="entry name" value="TF_MADSbox"/>
</dbReference>
<dbReference type="GO" id="GO:0045944">
    <property type="term" value="P:positive regulation of transcription by RNA polymerase II"/>
    <property type="evidence" value="ECO:0007669"/>
    <property type="project" value="TreeGrafter"/>
</dbReference>
<dbReference type="GO" id="GO:0000981">
    <property type="term" value="F:DNA-binding transcription factor activity, RNA polymerase II-specific"/>
    <property type="evidence" value="ECO:0007669"/>
    <property type="project" value="TreeGrafter"/>
</dbReference>
<sequence length="195" mass="21537">MGRRRIQIKPIAKERARSSTFSQRKGGLFKKAYELGVLCSVDIAVIVIDQREGRSAKLYEYSSTSVGDVIRRRIEFEGYKESQSSADFTNEAKRELEEHTLVQTLEAIDMTPMGYNSNYASANAVVHPVLQTSIVQGSQSYDQSLDPKQIPLTLGSSGEGPYGDLAQAHSFHGVNGHQAVLGGNYGHGQYIWPIQ</sequence>
<evidence type="ECO:0000256" key="1">
    <source>
        <dbReference type="ARBA" id="ARBA00004123"/>
    </source>
</evidence>
<evidence type="ECO:0000256" key="2">
    <source>
        <dbReference type="ARBA" id="ARBA00023015"/>
    </source>
</evidence>
<keyword evidence="3" id="KW-0238">DNA-binding</keyword>
<reference evidence="7 8" key="1">
    <citation type="submission" date="2015-04" db="EMBL/GenBank/DDBJ databases">
        <title>Complete genome sequence of Schizopora paradoxa KUC8140, a cosmopolitan wood degrader in East Asia.</title>
        <authorList>
            <consortium name="DOE Joint Genome Institute"/>
            <person name="Min B."/>
            <person name="Park H."/>
            <person name="Jang Y."/>
            <person name="Kim J.-J."/>
            <person name="Kim K.H."/>
            <person name="Pangilinan J."/>
            <person name="Lipzen A."/>
            <person name="Riley R."/>
            <person name="Grigoriev I.V."/>
            <person name="Spatafora J.W."/>
            <person name="Choi I.-G."/>
        </authorList>
    </citation>
    <scope>NUCLEOTIDE SEQUENCE [LARGE SCALE GENOMIC DNA]</scope>
    <source>
        <strain evidence="7 8">KUC8140</strain>
    </source>
</reference>
<dbReference type="PRINTS" id="PR00404">
    <property type="entry name" value="MADSDOMAIN"/>
</dbReference>
<dbReference type="InParanoid" id="A0A0H2R423"/>
<dbReference type="GO" id="GO:0005634">
    <property type="term" value="C:nucleus"/>
    <property type="evidence" value="ECO:0007669"/>
    <property type="project" value="UniProtKB-SubCell"/>
</dbReference>
<organism evidence="7 8">
    <name type="scientific">Schizopora paradoxa</name>
    <dbReference type="NCBI Taxonomy" id="27342"/>
    <lineage>
        <taxon>Eukaryota</taxon>
        <taxon>Fungi</taxon>
        <taxon>Dikarya</taxon>
        <taxon>Basidiomycota</taxon>
        <taxon>Agaricomycotina</taxon>
        <taxon>Agaricomycetes</taxon>
        <taxon>Hymenochaetales</taxon>
        <taxon>Schizoporaceae</taxon>
        <taxon>Schizopora</taxon>
    </lineage>
</organism>
<evidence type="ECO:0000256" key="5">
    <source>
        <dbReference type="ARBA" id="ARBA00023242"/>
    </source>
</evidence>
<dbReference type="PANTHER" id="PTHR11945:SF534">
    <property type="entry name" value="MYOCYTE-SPECIFIC ENHANCER FACTOR 2"/>
    <property type="match status" value="1"/>
</dbReference>
<protein>
    <submittedName>
        <fullName evidence="7">SRF-like protein</fullName>
    </submittedName>
</protein>
<dbReference type="InterPro" id="IPR036879">
    <property type="entry name" value="TF_MADSbox_sf"/>
</dbReference>
<comment type="subcellular location">
    <subcellularLocation>
        <location evidence="1">Nucleus</location>
    </subcellularLocation>
</comment>
<dbReference type="AlphaFoldDB" id="A0A0H2R423"/>
<evidence type="ECO:0000256" key="4">
    <source>
        <dbReference type="ARBA" id="ARBA00023163"/>
    </source>
</evidence>
<proteinExistence type="predicted"/>
<dbReference type="GO" id="GO:0046983">
    <property type="term" value="F:protein dimerization activity"/>
    <property type="evidence" value="ECO:0007669"/>
    <property type="project" value="InterPro"/>
</dbReference>
<dbReference type="Gene3D" id="3.40.1810.10">
    <property type="entry name" value="Transcription factor, MADS-box"/>
    <property type="match status" value="1"/>
</dbReference>
<dbReference type="SMART" id="SM00432">
    <property type="entry name" value="MADS"/>
    <property type="match status" value="1"/>
</dbReference>
<dbReference type="Proteomes" id="UP000053477">
    <property type="component" value="Unassembled WGS sequence"/>
</dbReference>
<dbReference type="EMBL" id="KQ086199">
    <property type="protein sequence ID" value="KLO06525.1"/>
    <property type="molecule type" value="Genomic_DNA"/>
</dbReference>
<keyword evidence="2" id="KW-0805">Transcription regulation</keyword>
<dbReference type="GO" id="GO:0000978">
    <property type="term" value="F:RNA polymerase II cis-regulatory region sequence-specific DNA binding"/>
    <property type="evidence" value="ECO:0007669"/>
    <property type="project" value="TreeGrafter"/>
</dbReference>
<keyword evidence="5" id="KW-0539">Nucleus</keyword>
<dbReference type="OrthoDB" id="1898716at2759"/>
<accession>A0A0H2R423</accession>
<keyword evidence="4" id="KW-0804">Transcription</keyword>
<feature type="domain" description="MADS-box" evidence="6">
    <location>
        <begin position="1"/>
        <end position="65"/>
    </location>
</feature>
<keyword evidence="8" id="KW-1185">Reference proteome</keyword>
<dbReference type="STRING" id="27342.A0A0H2R423"/>
<name>A0A0H2R423_9AGAM</name>
<evidence type="ECO:0000259" key="6">
    <source>
        <dbReference type="PROSITE" id="PS50066"/>
    </source>
</evidence>
<evidence type="ECO:0000256" key="3">
    <source>
        <dbReference type="ARBA" id="ARBA00023125"/>
    </source>
</evidence>
<dbReference type="Pfam" id="PF00319">
    <property type="entry name" value="SRF-TF"/>
    <property type="match status" value="1"/>
</dbReference>
<dbReference type="PROSITE" id="PS50066">
    <property type="entry name" value="MADS_BOX_2"/>
    <property type="match status" value="1"/>
</dbReference>